<dbReference type="STRING" id="41431.PCC8801_4018"/>
<dbReference type="HOGENOM" id="CLU_048995_5_0_3"/>
<dbReference type="EMBL" id="CP001287">
    <property type="protein sequence ID" value="ACK67957.1"/>
    <property type="molecule type" value="Genomic_DNA"/>
</dbReference>
<dbReference type="AlphaFoldDB" id="B7K5D1"/>
<dbReference type="SMART" id="SM00260">
    <property type="entry name" value="CheW"/>
    <property type="match status" value="1"/>
</dbReference>
<dbReference type="GO" id="GO:0005829">
    <property type="term" value="C:cytosol"/>
    <property type="evidence" value="ECO:0007669"/>
    <property type="project" value="TreeGrafter"/>
</dbReference>
<sequence>MTLAKIASTESSQSGQKFLQFQLGTNVSALLEAKIVKEIIAVPEKEILPVPEMPNWVFGIYGYRSEILWMIDLKILLEYPSSWLSLADNHPRNRSLMTIVVCYQEQMLGLIVPNVQGIIEYNLSELHPPSSELFAPEILPFVEGHFTGNQQEIIMLLNPDEIFEYQKNRTVSSLSVIP</sequence>
<dbReference type="InterPro" id="IPR036061">
    <property type="entry name" value="CheW-like_dom_sf"/>
</dbReference>
<dbReference type="eggNOG" id="COG0835">
    <property type="taxonomic scope" value="Bacteria"/>
</dbReference>
<accession>B7K5D1</accession>
<dbReference type="SUPFAM" id="SSF50341">
    <property type="entry name" value="CheW-like"/>
    <property type="match status" value="1"/>
</dbReference>
<feature type="domain" description="CheW-like" evidence="1">
    <location>
        <begin position="15"/>
        <end position="168"/>
    </location>
</feature>
<dbReference type="Proteomes" id="UP000008204">
    <property type="component" value="Chromosome"/>
</dbReference>
<name>B7K5D1_RIPO1</name>
<dbReference type="Gene3D" id="2.40.50.180">
    <property type="entry name" value="CheA-289, Domain 4"/>
    <property type="match status" value="1"/>
</dbReference>
<dbReference type="GO" id="GO:0006935">
    <property type="term" value="P:chemotaxis"/>
    <property type="evidence" value="ECO:0007669"/>
    <property type="project" value="InterPro"/>
</dbReference>
<evidence type="ECO:0000313" key="2">
    <source>
        <dbReference type="EMBL" id="ACK67957.1"/>
    </source>
</evidence>
<dbReference type="OrthoDB" id="425983at2"/>
<dbReference type="InterPro" id="IPR039315">
    <property type="entry name" value="CheW"/>
</dbReference>
<proteinExistence type="predicted"/>
<dbReference type="GO" id="GO:0007165">
    <property type="term" value="P:signal transduction"/>
    <property type="evidence" value="ECO:0007669"/>
    <property type="project" value="InterPro"/>
</dbReference>
<organism evidence="2 3">
    <name type="scientific">Rippkaea orientalis (strain PCC 8801 / RF-1)</name>
    <name type="common">Cyanothece sp. (strain PCC 8801)</name>
    <dbReference type="NCBI Taxonomy" id="41431"/>
    <lineage>
        <taxon>Bacteria</taxon>
        <taxon>Bacillati</taxon>
        <taxon>Cyanobacteriota</taxon>
        <taxon>Cyanophyceae</taxon>
        <taxon>Oscillatoriophycideae</taxon>
        <taxon>Chroococcales</taxon>
        <taxon>Aphanothecaceae</taxon>
        <taxon>Rippkaea</taxon>
        <taxon>Rippkaea orientalis</taxon>
    </lineage>
</organism>
<dbReference type="InterPro" id="IPR002545">
    <property type="entry name" value="CheW-lke_dom"/>
</dbReference>
<evidence type="ECO:0000259" key="1">
    <source>
        <dbReference type="PROSITE" id="PS50851"/>
    </source>
</evidence>
<dbReference type="PANTHER" id="PTHR22617:SF23">
    <property type="entry name" value="CHEMOTAXIS PROTEIN CHEW"/>
    <property type="match status" value="1"/>
</dbReference>
<dbReference type="Pfam" id="PF01584">
    <property type="entry name" value="CheW"/>
    <property type="match status" value="1"/>
</dbReference>
<dbReference type="RefSeq" id="WP_012597211.1">
    <property type="nucleotide sequence ID" value="NC_011726.1"/>
</dbReference>
<evidence type="ECO:0000313" key="3">
    <source>
        <dbReference type="Proteomes" id="UP000008204"/>
    </source>
</evidence>
<keyword evidence="3" id="KW-1185">Reference proteome</keyword>
<gene>
    <name evidence="2" type="ordered locus">PCC8801_4018</name>
</gene>
<reference evidence="3" key="1">
    <citation type="journal article" date="2011" name="MBio">
        <title>Novel metabolic attributes of the genus Cyanothece, comprising a group of unicellular nitrogen-fixing Cyanobacteria.</title>
        <authorList>
            <person name="Bandyopadhyay A."/>
            <person name="Elvitigala T."/>
            <person name="Welsh E."/>
            <person name="Stockel J."/>
            <person name="Liberton M."/>
            <person name="Min H."/>
            <person name="Sherman L.A."/>
            <person name="Pakrasi H.B."/>
        </authorList>
    </citation>
    <scope>NUCLEOTIDE SEQUENCE [LARGE SCALE GENOMIC DNA]</scope>
    <source>
        <strain evidence="3">PCC 8801</strain>
    </source>
</reference>
<protein>
    <submittedName>
        <fullName evidence="2">CheW protein</fullName>
    </submittedName>
</protein>
<dbReference type="PROSITE" id="PS50851">
    <property type="entry name" value="CHEW"/>
    <property type="match status" value="1"/>
</dbReference>
<dbReference type="PANTHER" id="PTHR22617">
    <property type="entry name" value="CHEMOTAXIS SENSOR HISTIDINE KINASE-RELATED"/>
    <property type="match status" value="1"/>
</dbReference>
<dbReference type="KEGG" id="cyp:PCC8801_4018"/>